<dbReference type="RefSeq" id="WP_154236493.1">
    <property type="nucleotide sequence ID" value="NZ_WKNS01000002.1"/>
</dbReference>
<accession>A0A6A8H6X4</accession>
<sequence length="71" mass="7825">MITASNGERIMGVTDPKTGEFTIAKVVDGKDGRPRSAKLVLMADTKRFKAGTQILLNSSHEIIWHKEENGK</sequence>
<name>A0A6A8H6X4_9LACO</name>
<dbReference type="AlphaFoldDB" id="A0A6A8H6X4"/>
<reference evidence="1" key="1">
    <citation type="journal article" date="2019" name="Nat. Med.">
        <title>A library of human gut bacterial isolates paired with longitudinal multiomics data enables mechanistic microbiome research.</title>
        <authorList>
            <person name="Poyet M."/>
            <person name="Groussin M."/>
            <person name="Gibbons S.M."/>
            <person name="Avila-Pacheco J."/>
            <person name="Jiang X."/>
            <person name="Kearney S.M."/>
            <person name="Perrotta A.R."/>
            <person name="Berdy B."/>
            <person name="Zhao S."/>
            <person name="Lieberman T.D."/>
            <person name="Swanson P.K."/>
            <person name="Smith M."/>
            <person name="Roesemann S."/>
            <person name="Alexander J.E."/>
            <person name="Rich S.A."/>
            <person name="Livny J."/>
            <person name="Vlamakis H."/>
            <person name="Clish C."/>
            <person name="Bullock K."/>
            <person name="Deik A."/>
            <person name="Scott J."/>
            <person name="Pierce K.A."/>
            <person name="Xavier R.J."/>
            <person name="Alm E.J."/>
        </authorList>
    </citation>
    <scope>NUCLEOTIDE SEQUENCE</scope>
    <source>
        <strain evidence="1">BIOML-A18</strain>
    </source>
</reference>
<dbReference type="EMBL" id="WKOD01000002">
    <property type="protein sequence ID" value="MSA67816.1"/>
    <property type="molecule type" value="Genomic_DNA"/>
</dbReference>
<organism evidence="1">
    <name type="scientific">Ligilactobacillus ruminis</name>
    <dbReference type="NCBI Taxonomy" id="1623"/>
    <lineage>
        <taxon>Bacteria</taxon>
        <taxon>Bacillati</taxon>
        <taxon>Bacillota</taxon>
        <taxon>Bacilli</taxon>
        <taxon>Lactobacillales</taxon>
        <taxon>Lactobacillaceae</taxon>
        <taxon>Ligilactobacillus</taxon>
    </lineage>
</organism>
<protein>
    <submittedName>
        <fullName evidence="1">Uncharacterized protein</fullName>
    </submittedName>
</protein>
<comment type="caution">
    <text evidence="1">The sequence shown here is derived from an EMBL/GenBank/DDBJ whole genome shotgun (WGS) entry which is preliminary data.</text>
</comment>
<gene>
    <name evidence="1" type="ORF">GKC89_01515</name>
</gene>
<proteinExistence type="predicted"/>
<evidence type="ECO:0000313" key="1">
    <source>
        <dbReference type="EMBL" id="MSA67816.1"/>
    </source>
</evidence>